<proteinExistence type="predicted"/>
<sequence length="120" mass="13614">EVKKKILETSLQSGVVSSLTAYVAINKNTKRRVEGPPMCRDIPTTADIMCSEYAQNLNLHYGHSLHSASHSHHMSANLYILHDHYFDGPEAVWLISLQNADGSWNLTRDSLLYWEYLRAA</sequence>
<comment type="caution">
    <text evidence="1">The sequence shown here is derived from an EMBL/GenBank/DDBJ whole genome shotgun (WGS) entry which is preliminary data.</text>
</comment>
<organism evidence="1 2">
    <name type="scientific">Staurois parvus</name>
    <dbReference type="NCBI Taxonomy" id="386267"/>
    <lineage>
        <taxon>Eukaryota</taxon>
        <taxon>Metazoa</taxon>
        <taxon>Chordata</taxon>
        <taxon>Craniata</taxon>
        <taxon>Vertebrata</taxon>
        <taxon>Euteleostomi</taxon>
        <taxon>Amphibia</taxon>
        <taxon>Batrachia</taxon>
        <taxon>Anura</taxon>
        <taxon>Neobatrachia</taxon>
        <taxon>Ranoidea</taxon>
        <taxon>Ranidae</taxon>
        <taxon>Staurois</taxon>
    </lineage>
</organism>
<evidence type="ECO:0000313" key="1">
    <source>
        <dbReference type="EMBL" id="CAI9579417.1"/>
    </source>
</evidence>
<keyword evidence="2" id="KW-1185">Reference proteome</keyword>
<dbReference type="Proteomes" id="UP001162483">
    <property type="component" value="Unassembled WGS sequence"/>
</dbReference>
<dbReference type="EMBL" id="CATNWA010015091">
    <property type="protein sequence ID" value="CAI9579417.1"/>
    <property type="molecule type" value="Genomic_DNA"/>
</dbReference>
<evidence type="ECO:0000313" key="2">
    <source>
        <dbReference type="Proteomes" id="UP001162483"/>
    </source>
</evidence>
<gene>
    <name evidence="1" type="ORF">SPARVUS_LOCUS9063902</name>
</gene>
<feature type="non-terminal residue" evidence="1">
    <location>
        <position position="1"/>
    </location>
</feature>
<name>A0ABN9E3R9_9NEOB</name>
<reference evidence="1" key="1">
    <citation type="submission" date="2023-05" db="EMBL/GenBank/DDBJ databases">
        <authorList>
            <person name="Stuckert A."/>
        </authorList>
    </citation>
    <scope>NUCLEOTIDE SEQUENCE</scope>
</reference>
<accession>A0ABN9E3R9</accession>
<protein>
    <submittedName>
        <fullName evidence="1">Uncharacterized protein</fullName>
    </submittedName>
</protein>